<comment type="similarity">
    <text evidence="1 2">Belongs to the peptidase M20A family.</text>
</comment>
<dbReference type="SUPFAM" id="SSF55031">
    <property type="entry name" value="Bacterial exopeptidase dimerisation domain"/>
    <property type="match status" value="1"/>
</dbReference>
<dbReference type="InterPro" id="IPR002933">
    <property type="entry name" value="Peptidase_M20"/>
</dbReference>
<dbReference type="NCBIfam" id="TIGR01891">
    <property type="entry name" value="amidohydrolases"/>
    <property type="match status" value="1"/>
</dbReference>
<protein>
    <recommendedName>
        <fullName evidence="2">Peptidase M20 domain-containing protein 2</fullName>
    </recommendedName>
</protein>
<name>A0A9P6YQI9_9FUNG</name>
<dbReference type="InterPro" id="IPR011650">
    <property type="entry name" value="Peptidase_M20_dimer"/>
</dbReference>
<organism evidence="4 5">
    <name type="scientific">Rhizopus delemar</name>
    <dbReference type="NCBI Taxonomy" id="936053"/>
    <lineage>
        <taxon>Eukaryota</taxon>
        <taxon>Fungi</taxon>
        <taxon>Fungi incertae sedis</taxon>
        <taxon>Mucoromycota</taxon>
        <taxon>Mucoromycotina</taxon>
        <taxon>Mucoromycetes</taxon>
        <taxon>Mucorales</taxon>
        <taxon>Mucorineae</taxon>
        <taxon>Rhizopodaceae</taxon>
        <taxon>Rhizopus</taxon>
    </lineage>
</organism>
<dbReference type="Pfam" id="PF01546">
    <property type="entry name" value="Peptidase_M20"/>
    <property type="match status" value="1"/>
</dbReference>
<gene>
    <name evidence="4" type="ORF">G6F50_012737</name>
</gene>
<dbReference type="CDD" id="cd05672">
    <property type="entry name" value="M20_ACY1L2-like"/>
    <property type="match status" value="1"/>
</dbReference>
<dbReference type="PIRSF" id="PIRSF037226">
    <property type="entry name" value="Amidohydrolase_ACY1L2_prd"/>
    <property type="match status" value="1"/>
</dbReference>
<dbReference type="OMA" id="SWNVPNI"/>
<dbReference type="InterPro" id="IPR052030">
    <property type="entry name" value="Peptidase_M20/M20A_hydrolases"/>
</dbReference>
<sequence>MNSQVQDSVIKTIQSLDKELRDISLKIHDDPELGNHEYHAYELLTEYLEKKGFKVTRQAAGLETGFIAEFSNDTLARRVGFCCEYDALPGIGHGCGHNLITIQGLACALTTKALMEQNLVQGTVVLFGTPAEESTSGKIDFVKKNILQSKVDCAMMLHPFARDGLYVRMLALDSLDVEFFGKASHAGMAPWNGVNALDALMQGFDNIGMLRQQTLSSNRIHGIIKKGGESANVIPAYASAHFYARSVTKAQLEELKVKIENCFKAAALATGCDIKLAWGPKGPVEDVFMNDALTGRYKYYMEQEGVRFKPREEEENEMGASTDMGNFSYAVPSIHPAFGLYVQAENHTKEFTKAARTIEAHNYTLRASKCLALTAAEVLLDDALYERIVQDFKKGKPQ</sequence>
<dbReference type="EMBL" id="JAANIU010004257">
    <property type="protein sequence ID" value="KAG1556457.1"/>
    <property type="molecule type" value="Genomic_DNA"/>
</dbReference>
<keyword evidence="5" id="KW-1185">Reference proteome</keyword>
<evidence type="ECO:0000259" key="3">
    <source>
        <dbReference type="Pfam" id="PF07687"/>
    </source>
</evidence>
<dbReference type="Proteomes" id="UP000740926">
    <property type="component" value="Unassembled WGS sequence"/>
</dbReference>
<comment type="caution">
    <text evidence="4">The sequence shown here is derived from an EMBL/GenBank/DDBJ whole genome shotgun (WGS) entry which is preliminary data.</text>
</comment>
<dbReference type="Gene3D" id="3.30.70.360">
    <property type="match status" value="1"/>
</dbReference>
<evidence type="ECO:0000313" key="4">
    <source>
        <dbReference type="EMBL" id="KAG1556457.1"/>
    </source>
</evidence>
<dbReference type="AlphaFoldDB" id="A0A9P6YQI9"/>
<dbReference type="InterPro" id="IPR036264">
    <property type="entry name" value="Bact_exopeptidase_dim_dom"/>
</dbReference>
<feature type="domain" description="Peptidase M20 dimerisation" evidence="3">
    <location>
        <begin position="174"/>
        <end position="268"/>
    </location>
</feature>
<proteinExistence type="inferred from homology"/>
<dbReference type="Gene3D" id="3.40.630.10">
    <property type="entry name" value="Zn peptidases"/>
    <property type="match status" value="1"/>
</dbReference>
<dbReference type="PANTHER" id="PTHR30575:SF0">
    <property type="entry name" value="XAA-ARG DIPEPTIDASE"/>
    <property type="match status" value="1"/>
</dbReference>
<dbReference type="PANTHER" id="PTHR30575">
    <property type="entry name" value="PEPTIDASE M20"/>
    <property type="match status" value="1"/>
</dbReference>
<dbReference type="InterPro" id="IPR017144">
    <property type="entry name" value="Xaa-Arg_dipeptidase"/>
</dbReference>
<evidence type="ECO:0000256" key="1">
    <source>
        <dbReference type="ARBA" id="ARBA00006247"/>
    </source>
</evidence>
<evidence type="ECO:0000256" key="2">
    <source>
        <dbReference type="PIRNR" id="PIRNR037226"/>
    </source>
</evidence>
<evidence type="ECO:0000313" key="5">
    <source>
        <dbReference type="Proteomes" id="UP000740926"/>
    </source>
</evidence>
<reference evidence="4 5" key="1">
    <citation type="journal article" date="2020" name="Microb. Genom.">
        <title>Genetic diversity of clinical and environmental Mucorales isolates obtained from an investigation of mucormycosis cases among solid organ transplant recipients.</title>
        <authorList>
            <person name="Nguyen M.H."/>
            <person name="Kaul D."/>
            <person name="Muto C."/>
            <person name="Cheng S.J."/>
            <person name="Richter R.A."/>
            <person name="Bruno V.M."/>
            <person name="Liu G."/>
            <person name="Beyhan S."/>
            <person name="Sundermann A.J."/>
            <person name="Mounaud S."/>
            <person name="Pasculle A.W."/>
            <person name="Nierman W.C."/>
            <person name="Driscoll E."/>
            <person name="Cumbie R."/>
            <person name="Clancy C.J."/>
            <person name="Dupont C.L."/>
        </authorList>
    </citation>
    <scope>NUCLEOTIDE SEQUENCE [LARGE SCALE GENOMIC DNA]</scope>
    <source>
        <strain evidence="4 5">GL24</strain>
    </source>
</reference>
<accession>A0A9P6YQI9</accession>
<dbReference type="FunFam" id="3.30.70.360:FF:000004">
    <property type="entry name" value="Peptidase M20 domain-containing protein 2"/>
    <property type="match status" value="1"/>
</dbReference>
<dbReference type="GO" id="GO:0016805">
    <property type="term" value="F:dipeptidase activity"/>
    <property type="evidence" value="ECO:0007669"/>
    <property type="project" value="InterPro"/>
</dbReference>
<dbReference type="Pfam" id="PF07687">
    <property type="entry name" value="M20_dimer"/>
    <property type="match status" value="1"/>
</dbReference>
<dbReference type="SUPFAM" id="SSF53187">
    <property type="entry name" value="Zn-dependent exopeptidases"/>
    <property type="match status" value="1"/>
</dbReference>
<dbReference type="InterPro" id="IPR017439">
    <property type="entry name" value="Amidohydrolase"/>
</dbReference>